<evidence type="ECO:0000313" key="3">
    <source>
        <dbReference type="Proteomes" id="UP000265520"/>
    </source>
</evidence>
<feature type="compositionally biased region" description="Pro residues" evidence="1">
    <location>
        <begin position="20"/>
        <end position="29"/>
    </location>
</feature>
<feature type="non-terminal residue" evidence="2">
    <location>
        <position position="29"/>
    </location>
</feature>
<evidence type="ECO:0000256" key="1">
    <source>
        <dbReference type="SAM" id="MobiDB-lite"/>
    </source>
</evidence>
<sequence length="29" mass="3261">MNSNNIYPFLRHAPARSRRAPPPDAISPN</sequence>
<accession>A0A392VAJ6</accession>
<name>A0A392VAJ6_9FABA</name>
<feature type="region of interest" description="Disordered" evidence="1">
    <location>
        <begin position="1"/>
        <end position="29"/>
    </location>
</feature>
<reference evidence="2 3" key="1">
    <citation type="journal article" date="2018" name="Front. Plant Sci.">
        <title>Red Clover (Trifolium pratense) and Zigzag Clover (T. medium) - A Picture of Genomic Similarities and Differences.</title>
        <authorList>
            <person name="Dluhosova J."/>
            <person name="Istvanek J."/>
            <person name="Nedelnik J."/>
            <person name="Repkova J."/>
        </authorList>
    </citation>
    <scope>NUCLEOTIDE SEQUENCE [LARGE SCALE GENOMIC DNA]</scope>
    <source>
        <strain evidence="3">cv. 10/8</strain>
        <tissue evidence="2">Leaf</tissue>
    </source>
</reference>
<organism evidence="2 3">
    <name type="scientific">Trifolium medium</name>
    <dbReference type="NCBI Taxonomy" id="97028"/>
    <lineage>
        <taxon>Eukaryota</taxon>
        <taxon>Viridiplantae</taxon>
        <taxon>Streptophyta</taxon>
        <taxon>Embryophyta</taxon>
        <taxon>Tracheophyta</taxon>
        <taxon>Spermatophyta</taxon>
        <taxon>Magnoliopsida</taxon>
        <taxon>eudicotyledons</taxon>
        <taxon>Gunneridae</taxon>
        <taxon>Pentapetalae</taxon>
        <taxon>rosids</taxon>
        <taxon>fabids</taxon>
        <taxon>Fabales</taxon>
        <taxon>Fabaceae</taxon>
        <taxon>Papilionoideae</taxon>
        <taxon>50 kb inversion clade</taxon>
        <taxon>NPAAA clade</taxon>
        <taxon>Hologalegina</taxon>
        <taxon>IRL clade</taxon>
        <taxon>Trifolieae</taxon>
        <taxon>Trifolium</taxon>
    </lineage>
</organism>
<keyword evidence="3" id="KW-1185">Reference proteome</keyword>
<dbReference type="Proteomes" id="UP000265520">
    <property type="component" value="Unassembled WGS sequence"/>
</dbReference>
<evidence type="ECO:0000313" key="2">
    <source>
        <dbReference type="EMBL" id="MCI83500.1"/>
    </source>
</evidence>
<protein>
    <submittedName>
        <fullName evidence="2">Uncharacterized protein</fullName>
    </submittedName>
</protein>
<dbReference type="AlphaFoldDB" id="A0A392VAJ6"/>
<dbReference type="EMBL" id="LXQA011068645">
    <property type="protein sequence ID" value="MCI83500.1"/>
    <property type="molecule type" value="Genomic_DNA"/>
</dbReference>
<proteinExistence type="predicted"/>
<comment type="caution">
    <text evidence="2">The sequence shown here is derived from an EMBL/GenBank/DDBJ whole genome shotgun (WGS) entry which is preliminary data.</text>
</comment>